<keyword evidence="9" id="KW-1185">Reference proteome</keyword>
<dbReference type="PROSITE" id="PS51935">
    <property type="entry name" value="NLPC_P60"/>
    <property type="match status" value="1"/>
</dbReference>
<dbReference type="PANTHER" id="PTHR47053:SF3">
    <property type="entry name" value="GAMMA-D-GLUTAMYL-L-LYSINE DIPEPTIDYL-PEPTIDASE"/>
    <property type="match status" value="1"/>
</dbReference>
<dbReference type="InterPro" id="IPR038765">
    <property type="entry name" value="Papain-like_cys_pep_sf"/>
</dbReference>
<dbReference type="InterPro" id="IPR000064">
    <property type="entry name" value="NLP_P60_dom"/>
</dbReference>
<dbReference type="PANTHER" id="PTHR47053">
    <property type="entry name" value="MUREIN DD-ENDOPEPTIDASE MEPH-RELATED"/>
    <property type="match status" value="1"/>
</dbReference>
<dbReference type="InterPro" id="IPR001119">
    <property type="entry name" value="SLH_dom"/>
</dbReference>
<dbReference type="Gene3D" id="2.30.30.40">
    <property type="entry name" value="SH3 Domains"/>
    <property type="match status" value="2"/>
</dbReference>
<dbReference type="EMBL" id="CP116341">
    <property type="protein sequence ID" value="WOV83356.1"/>
    <property type="molecule type" value="Genomic_DNA"/>
</dbReference>
<gene>
    <name evidence="8" type="ORF">PGH26_10520</name>
</gene>
<dbReference type="InterPro" id="IPR057812">
    <property type="entry name" value="SH3_YKFC_2nd"/>
</dbReference>
<organism evidence="8 9">
    <name type="scientific">Sporosarcina jeotgali</name>
    <dbReference type="NCBI Taxonomy" id="3020056"/>
    <lineage>
        <taxon>Bacteria</taxon>
        <taxon>Bacillati</taxon>
        <taxon>Bacillota</taxon>
        <taxon>Bacilli</taxon>
        <taxon>Bacillales</taxon>
        <taxon>Caryophanaceae</taxon>
        <taxon>Sporosarcina</taxon>
    </lineage>
</organism>
<dbReference type="InterPro" id="IPR051202">
    <property type="entry name" value="Peptidase_C40"/>
</dbReference>
<dbReference type="RefSeq" id="WP_323691047.1">
    <property type="nucleotide sequence ID" value="NZ_CP116341.1"/>
</dbReference>
<dbReference type="Pfam" id="PF00395">
    <property type="entry name" value="SLH"/>
    <property type="match status" value="2"/>
</dbReference>
<evidence type="ECO:0000259" key="7">
    <source>
        <dbReference type="PROSITE" id="PS51935"/>
    </source>
</evidence>
<reference evidence="8 9" key="1">
    <citation type="submission" date="2023-01" db="EMBL/GenBank/DDBJ databases">
        <title>Sporosarcina sp. nov., isolated from Korean tranditional fermented seafood 'Jeotgal'.</title>
        <authorList>
            <person name="Yang A.-I."/>
        </authorList>
    </citation>
    <scope>NUCLEOTIDE SEQUENCE [LARGE SCALE GENOMIC DNA]</scope>
    <source>
        <strain evidence="8 9">B2O-1</strain>
    </source>
</reference>
<name>A0ABZ0KTE3_9BACL</name>
<feature type="chain" id="PRO_5046134564" evidence="5">
    <location>
        <begin position="25"/>
        <end position="517"/>
    </location>
</feature>
<comment type="similarity">
    <text evidence="1">Belongs to the peptidase C40 family.</text>
</comment>
<evidence type="ECO:0000313" key="9">
    <source>
        <dbReference type="Proteomes" id="UP001303532"/>
    </source>
</evidence>
<dbReference type="Pfam" id="PF00877">
    <property type="entry name" value="NLPC_P60"/>
    <property type="match status" value="1"/>
</dbReference>
<evidence type="ECO:0000259" key="6">
    <source>
        <dbReference type="PROSITE" id="PS51272"/>
    </source>
</evidence>
<accession>A0ABZ0KTE3</accession>
<evidence type="ECO:0000256" key="1">
    <source>
        <dbReference type="ARBA" id="ARBA00007074"/>
    </source>
</evidence>
<dbReference type="Proteomes" id="UP001303532">
    <property type="component" value="Chromosome"/>
</dbReference>
<evidence type="ECO:0000256" key="3">
    <source>
        <dbReference type="ARBA" id="ARBA00022801"/>
    </source>
</evidence>
<keyword evidence="2" id="KW-0645">Protease</keyword>
<evidence type="ECO:0000313" key="8">
    <source>
        <dbReference type="EMBL" id="WOV83356.1"/>
    </source>
</evidence>
<keyword evidence="5" id="KW-0732">Signal</keyword>
<dbReference type="Gene3D" id="3.90.1720.10">
    <property type="entry name" value="endopeptidase domain like (from Nostoc punctiforme)"/>
    <property type="match status" value="1"/>
</dbReference>
<keyword evidence="3" id="KW-0378">Hydrolase</keyword>
<dbReference type="SUPFAM" id="SSF54001">
    <property type="entry name" value="Cysteine proteinases"/>
    <property type="match status" value="1"/>
</dbReference>
<feature type="signal peptide" evidence="5">
    <location>
        <begin position="1"/>
        <end position="24"/>
    </location>
</feature>
<dbReference type="Pfam" id="PF23795">
    <property type="entry name" value="SH3_YKFC_2nd"/>
    <property type="match status" value="1"/>
</dbReference>
<feature type="domain" description="SLH" evidence="6">
    <location>
        <begin position="24"/>
        <end position="84"/>
    </location>
</feature>
<evidence type="ECO:0000256" key="2">
    <source>
        <dbReference type="ARBA" id="ARBA00022670"/>
    </source>
</evidence>
<protein>
    <submittedName>
        <fullName evidence="8">NlpC/P60 family protein</fullName>
    </submittedName>
</protein>
<evidence type="ECO:0000256" key="4">
    <source>
        <dbReference type="ARBA" id="ARBA00022807"/>
    </source>
</evidence>
<feature type="domain" description="SLH" evidence="6">
    <location>
        <begin position="85"/>
        <end position="146"/>
    </location>
</feature>
<evidence type="ECO:0000256" key="5">
    <source>
        <dbReference type="SAM" id="SignalP"/>
    </source>
</evidence>
<keyword evidence="4" id="KW-0788">Thiol protease</keyword>
<dbReference type="PROSITE" id="PS51272">
    <property type="entry name" value="SLH"/>
    <property type="match status" value="3"/>
</dbReference>
<sequence length="517" mass="57017">MIKKILFPFLIAALIFSLASPASAGKIFSDVGDQYAAKAELEFLAEQGIVTSGPSVAYGINQSITRLEASAMLVRALKLDTTNRPDPQVADVKKRSAGYDIIATVVDENIMVGNLKKEFNPNAMLTRAEMAAILVRSFDLQQPPKTNTFQFTDVNVKSFAAPSISILFANNITFGYPDHTFKPAMTLTRAHFGIFLARILNPEFQEALTCFNPVSKKTSHVAVAVTTLWKTPNAARVIDRPAIAVPADIRKWTKTMTIPQKQWLVGKTETQALYGQEVAVLKTSGNWVQVAVKDQYSPKNKAGYPGWIPASHIKESFADYGQCATAMVKAPIANLYHDETASRPFMEISFNTILPVLEENRDWIKVQTSTDGAKYVRKQDVNVLQKGSKIPLPTTQEILSTAKKFNGLPYLWAGTSGFGLDCSGFTYSVYRQHGIDIPRDASVQATHGALVKKSELQPGDLLFFAYNKGKGNVHHVGMYIGNGKMIHSPNPKKTVEILSIDAEPYRSEFSGARRYLK</sequence>
<feature type="domain" description="SLH" evidence="6">
    <location>
        <begin position="147"/>
        <end position="210"/>
    </location>
</feature>
<feature type="domain" description="NlpC/P60" evidence="7">
    <location>
        <begin position="392"/>
        <end position="516"/>
    </location>
</feature>
<proteinExistence type="inferred from homology"/>